<dbReference type="InterPro" id="IPR016169">
    <property type="entry name" value="FAD-bd_PCMH_sub2"/>
</dbReference>
<name>A0AAE0U0X6_9PEZI</name>
<evidence type="ECO:0000256" key="3">
    <source>
        <dbReference type="ARBA" id="ARBA00022827"/>
    </source>
</evidence>
<feature type="signal peptide" evidence="5">
    <location>
        <begin position="1"/>
        <end position="20"/>
    </location>
</feature>
<dbReference type="GO" id="GO:0016491">
    <property type="term" value="F:oxidoreductase activity"/>
    <property type="evidence" value="ECO:0007669"/>
    <property type="project" value="UniProtKB-KW"/>
</dbReference>
<feature type="chain" id="PRO_5042192511" description="FAD-binding PCMH-type domain-containing protein" evidence="5">
    <location>
        <begin position="21"/>
        <end position="621"/>
    </location>
</feature>
<dbReference type="InterPro" id="IPR006094">
    <property type="entry name" value="Oxid_FAD_bind_N"/>
</dbReference>
<evidence type="ECO:0000259" key="6">
    <source>
        <dbReference type="PROSITE" id="PS51387"/>
    </source>
</evidence>
<keyword evidence="4" id="KW-0560">Oxidoreductase</keyword>
<evidence type="ECO:0000256" key="2">
    <source>
        <dbReference type="ARBA" id="ARBA00022630"/>
    </source>
</evidence>
<dbReference type="InterPro" id="IPR036318">
    <property type="entry name" value="FAD-bd_PCMH-like_sf"/>
</dbReference>
<dbReference type="InterPro" id="IPR050416">
    <property type="entry name" value="FAD-linked_Oxidoreductase"/>
</dbReference>
<keyword evidence="3" id="KW-0274">FAD</keyword>
<dbReference type="PROSITE" id="PS51387">
    <property type="entry name" value="FAD_PCMH"/>
    <property type="match status" value="1"/>
</dbReference>
<dbReference type="InterPro" id="IPR012951">
    <property type="entry name" value="BBE"/>
</dbReference>
<dbReference type="Proteomes" id="UP001285441">
    <property type="component" value="Unassembled WGS sequence"/>
</dbReference>
<keyword evidence="5" id="KW-0732">Signal</keyword>
<comment type="caution">
    <text evidence="7">The sequence shown here is derived from an EMBL/GenBank/DDBJ whole genome shotgun (WGS) entry which is preliminary data.</text>
</comment>
<feature type="domain" description="FAD-binding PCMH-type" evidence="6">
    <location>
        <begin position="161"/>
        <end position="348"/>
    </location>
</feature>
<dbReference type="EMBL" id="JAULSW010000003">
    <property type="protein sequence ID" value="KAK3386796.1"/>
    <property type="molecule type" value="Genomic_DNA"/>
</dbReference>
<dbReference type="AlphaFoldDB" id="A0AAE0U0X6"/>
<keyword evidence="2" id="KW-0285">Flavoprotein</keyword>
<reference evidence="7" key="2">
    <citation type="submission" date="2023-06" db="EMBL/GenBank/DDBJ databases">
        <authorList>
            <consortium name="Lawrence Berkeley National Laboratory"/>
            <person name="Haridas S."/>
            <person name="Hensen N."/>
            <person name="Bonometti L."/>
            <person name="Westerberg I."/>
            <person name="Brannstrom I.O."/>
            <person name="Guillou S."/>
            <person name="Cros-Aarteil S."/>
            <person name="Calhoun S."/>
            <person name="Kuo A."/>
            <person name="Mondo S."/>
            <person name="Pangilinan J."/>
            <person name="Riley R."/>
            <person name="LaButti K."/>
            <person name="Andreopoulos B."/>
            <person name="Lipzen A."/>
            <person name="Chen C."/>
            <person name="Yanf M."/>
            <person name="Daum C."/>
            <person name="Ng V."/>
            <person name="Clum A."/>
            <person name="Steindorff A."/>
            <person name="Ohm R."/>
            <person name="Martin F."/>
            <person name="Silar P."/>
            <person name="Natvig D."/>
            <person name="Lalanne C."/>
            <person name="Gautier V."/>
            <person name="Ament-velasquez S.L."/>
            <person name="Kruys A."/>
            <person name="Hutchinson M.I."/>
            <person name="Powell A.J."/>
            <person name="Barry K."/>
            <person name="Miller A.N."/>
            <person name="Grigoriev I.V."/>
            <person name="Debuchy R."/>
            <person name="Gladieux P."/>
            <person name="Thoren M.H."/>
            <person name="Johannesson H."/>
        </authorList>
    </citation>
    <scope>NUCLEOTIDE SEQUENCE</scope>
    <source>
        <strain evidence="7">CBS 232.78</strain>
    </source>
</reference>
<evidence type="ECO:0000256" key="5">
    <source>
        <dbReference type="SAM" id="SignalP"/>
    </source>
</evidence>
<dbReference type="SUPFAM" id="SSF56176">
    <property type="entry name" value="FAD-binding/transporter-associated domain-like"/>
    <property type="match status" value="1"/>
</dbReference>
<dbReference type="InterPro" id="IPR016166">
    <property type="entry name" value="FAD-bd_PCMH"/>
</dbReference>
<evidence type="ECO:0000313" key="7">
    <source>
        <dbReference type="EMBL" id="KAK3386796.1"/>
    </source>
</evidence>
<gene>
    <name evidence="7" type="ORF">B0H63DRAFT_558417</name>
</gene>
<protein>
    <recommendedName>
        <fullName evidence="6">FAD-binding PCMH-type domain-containing protein</fullName>
    </recommendedName>
</protein>
<dbReference type="GO" id="GO:0071949">
    <property type="term" value="F:FAD binding"/>
    <property type="evidence" value="ECO:0007669"/>
    <property type="project" value="InterPro"/>
</dbReference>
<reference evidence="7" key="1">
    <citation type="journal article" date="2023" name="Mol. Phylogenet. Evol.">
        <title>Genome-scale phylogeny and comparative genomics of the fungal order Sordariales.</title>
        <authorList>
            <person name="Hensen N."/>
            <person name="Bonometti L."/>
            <person name="Westerberg I."/>
            <person name="Brannstrom I.O."/>
            <person name="Guillou S."/>
            <person name="Cros-Aarteil S."/>
            <person name="Calhoun S."/>
            <person name="Haridas S."/>
            <person name="Kuo A."/>
            <person name="Mondo S."/>
            <person name="Pangilinan J."/>
            <person name="Riley R."/>
            <person name="LaButti K."/>
            <person name="Andreopoulos B."/>
            <person name="Lipzen A."/>
            <person name="Chen C."/>
            <person name="Yan M."/>
            <person name="Daum C."/>
            <person name="Ng V."/>
            <person name="Clum A."/>
            <person name="Steindorff A."/>
            <person name="Ohm R.A."/>
            <person name="Martin F."/>
            <person name="Silar P."/>
            <person name="Natvig D.O."/>
            <person name="Lalanne C."/>
            <person name="Gautier V."/>
            <person name="Ament-Velasquez S.L."/>
            <person name="Kruys A."/>
            <person name="Hutchinson M.I."/>
            <person name="Powell A.J."/>
            <person name="Barry K."/>
            <person name="Miller A.N."/>
            <person name="Grigoriev I.V."/>
            <person name="Debuchy R."/>
            <person name="Gladieux P."/>
            <person name="Hiltunen Thoren M."/>
            <person name="Johannesson H."/>
        </authorList>
    </citation>
    <scope>NUCLEOTIDE SEQUENCE</scope>
    <source>
        <strain evidence="7">CBS 232.78</strain>
    </source>
</reference>
<accession>A0AAE0U0X6</accession>
<proteinExistence type="inferred from homology"/>
<evidence type="ECO:0000256" key="4">
    <source>
        <dbReference type="ARBA" id="ARBA00023002"/>
    </source>
</evidence>
<keyword evidence="8" id="KW-1185">Reference proteome</keyword>
<organism evidence="7 8">
    <name type="scientific">Podospora didyma</name>
    <dbReference type="NCBI Taxonomy" id="330526"/>
    <lineage>
        <taxon>Eukaryota</taxon>
        <taxon>Fungi</taxon>
        <taxon>Dikarya</taxon>
        <taxon>Ascomycota</taxon>
        <taxon>Pezizomycotina</taxon>
        <taxon>Sordariomycetes</taxon>
        <taxon>Sordariomycetidae</taxon>
        <taxon>Sordariales</taxon>
        <taxon>Podosporaceae</taxon>
        <taxon>Podospora</taxon>
    </lineage>
</organism>
<dbReference type="PANTHER" id="PTHR42973:SF25">
    <property type="entry name" value="PHOSPHOMEVALONATE KINASE"/>
    <property type="match status" value="1"/>
</dbReference>
<dbReference type="PANTHER" id="PTHR42973">
    <property type="entry name" value="BINDING OXIDOREDUCTASE, PUTATIVE (AFU_ORTHOLOGUE AFUA_1G17690)-RELATED"/>
    <property type="match status" value="1"/>
</dbReference>
<dbReference type="Gene3D" id="3.30.465.10">
    <property type="match status" value="2"/>
</dbReference>
<evidence type="ECO:0000313" key="8">
    <source>
        <dbReference type="Proteomes" id="UP001285441"/>
    </source>
</evidence>
<sequence>MFTSLLKVAAAACLFQLASAGVVVRDEEALIDTDDSLTGEASRPGQVRLDWSDVASLQSATYKGSNYGCKCYVGQSCWPAANKWNQLNNTVGGRLQAHIPPGAVCHNTFQGPFGNVSTYNAAACADAQANFGDEAWTVAKPAAALWTYFTNETCRATTNPTSPCTLGYYGIYVIAATTREHIKAGVDFARKNNIRLIVRNTGHDFIGRSTGWGALIINTHSFKEVTWINAYPGAGTYHGSAVKIGAGVQGGEILTQGHARSPPLVVVTGECATVGIAGGFIQGGGHGPWSTLKGMSVDNVLAFEVLTASGEFTTADANTNADLFWGLKGGGPASFAVILSVTMKTFPDVISSGATLYINGTYPSWTGGMDLFHKYANHFVDNGLYVYYEMAPFSIRVRPWVAIGKTQAQLQAILQPFLDELTTAGVVFEFMIKSYPTFFDLYNDLFEAEQAAQTALTGGWLFNHDDIANRRSQMVTAFQTVIFPRADLVGIMIGHLFNPGYNVPVADNAAHPAWRNATDFIITVLPVSETASLAVKADMQNVLTNTMDAALRGASNSGATYVNEADPYQPNWQTNFWGSSYPRLKTLRSKWDPKGIFYAIATPGTESWEVIEDGTRLCKKL</sequence>
<evidence type="ECO:0000256" key="1">
    <source>
        <dbReference type="ARBA" id="ARBA00005466"/>
    </source>
</evidence>
<dbReference type="Pfam" id="PF01565">
    <property type="entry name" value="FAD_binding_4"/>
    <property type="match status" value="1"/>
</dbReference>
<comment type="similarity">
    <text evidence="1">Belongs to the oxygen-dependent FAD-linked oxidoreductase family.</text>
</comment>
<dbReference type="Pfam" id="PF08031">
    <property type="entry name" value="BBE"/>
    <property type="match status" value="1"/>
</dbReference>